<dbReference type="InterPro" id="IPR029063">
    <property type="entry name" value="SAM-dependent_MTases_sf"/>
</dbReference>
<keyword evidence="4" id="KW-0489">Methyltransferase</keyword>
<dbReference type="Proteomes" id="UP000809337">
    <property type="component" value="Unassembled WGS sequence"/>
</dbReference>
<dbReference type="GO" id="GO:0008168">
    <property type="term" value="F:methyltransferase activity"/>
    <property type="evidence" value="ECO:0007669"/>
    <property type="project" value="UniProtKB-KW"/>
</dbReference>
<organism evidence="4 5">
    <name type="scientific">Pseudosulfitobacter pseudonitzschiae</name>
    <dbReference type="NCBI Taxonomy" id="1402135"/>
    <lineage>
        <taxon>Bacteria</taxon>
        <taxon>Pseudomonadati</taxon>
        <taxon>Pseudomonadota</taxon>
        <taxon>Alphaproteobacteria</taxon>
        <taxon>Rhodobacterales</taxon>
        <taxon>Roseobacteraceae</taxon>
        <taxon>Pseudosulfitobacter</taxon>
    </lineage>
</organism>
<evidence type="ECO:0000259" key="3">
    <source>
        <dbReference type="Pfam" id="PF02475"/>
    </source>
</evidence>
<feature type="domain" description="TRM5/TYW2-like methyltransferase" evidence="3">
    <location>
        <begin position="53"/>
        <end position="108"/>
    </location>
</feature>
<dbReference type="CDD" id="cd02440">
    <property type="entry name" value="AdoMet_MTases"/>
    <property type="match status" value="1"/>
</dbReference>
<reference evidence="4" key="1">
    <citation type="submission" date="2021-01" db="EMBL/GenBank/DDBJ databases">
        <title>Diatom-associated Roseobacters Show Island Model of Population Structure.</title>
        <authorList>
            <person name="Qu L."/>
            <person name="Feng X."/>
            <person name="Chen Y."/>
            <person name="Li L."/>
            <person name="Wang X."/>
            <person name="Hu Z."/>
            <person name="Wang H."/>
            <person name="Luo H."/>
        </authorList>
    </citation>
    <scope>NUCLEOTIDE SEQUENCE</scope>
    <source>
        <strain evidence="4">SM26-45</strain>
    </source>
</reference>
<dbReference type="SUPFAM" id="SSF53335">
    <property type="entry name" value="S-adenosyl-L-methionine-dependent methyltransferases"/>
    <property type="match status" value="1"/>
</dbReference>
<comment type="caution">
    <text evidence="4">The sequence shown here is derived from an EMBL/GenBank/DDBJ whole genome shotgun (WGS) entry which is preliminary data.</text>
</comment>
<keyword evidence="1" id="KW-0808">Transferase</keyword>
<dbReference type="Pfam" id="PF02475">
    <property type="entry name" value="TRM5-TYW2_MTfase"/>
    <property type="match status" value="1"/>
</dbReference>
<name>A0A9Q2NFM9_9RHOB</name>
<dbReference type="RefSeq" id="WP_231033002.1">
    <property type="nucleotide sequence ID" value="NZ_JAJNGX010000002.1"/>
</dbReference>
<dbReference type="InterPro" id="IPR006342">
    <property type="entry name" value="FkbM_mtfrase"/>
</dbReference>
<proteinExistence type="predicted"/>
<dbReference type="NCBIfam" id="TIGR01444">
    <property type="entry name" value="fkbM_fam"/>
    <property type="match status" value="1"/>
</dbReference>
<dbReference type="EMBL" id="JAFBWN010000002">
    <property type="protein sequence ID" value="MBM2353856.1"/>
    <property type="molecule type" value="Genomic_DNA"/>
</dbReference>
<dbReference type="InterPro" id="IPR056743">
    <property type="entry name" value="TRM5-TYW2-like_MTfase"/>
</dbReference>
<dbReference type="Gene3D" id="3.40.50.150">
    <property type="entry name" value="Vaccinia Virus protein VP39"/>
    <property type="match status" value="1"/>
</dbReference>
<evidence type="ECO:0000313" key="4">
    <source>
        <dbReference type="EMBL" id="MBM2353856.1"/>
    </source>
</evidence>
<evidence type="ECO:0000256" key="1">
    <source>
        <dbReference type="ARBA" id="ARBA00022679"/>
    </source>
</evidence>
<evidence type="ECO:0000256" key="2">
    <source>
        <dbReference type="ARBA" id="ARBA00022691"/>
    </source>
</evidence>
<gene>
    <name evidence="4" type="ORF">JQX14_04885</name>
</gene>
<dbReference type="GO" id="GO:0032259">
    <property type="term" value="P:methylation"/>
    <property type="evidence" value="ECO:0007669"/>
    <property type="project" value="UniProtKB-KW"/>
</dbReference>
<dbReference type="AlphaFoldDB" id="A0A9Q2NFM9"/>
<sequence>MDGTTDVANTAQPSIKSRGLRFPKAAFMTPAMRTALRKDTYENTLVTACNRTALPEDTVLDIGAGIGAVSATLAKQQNVKMVHAVEANPELATYLTQMFALNGIENASVISGTLGKRKTTADFHLRKNPALSSLTVREDSPAGTVEKIEVQNAKTLMKELSPTVIVIDIQGSEAELIPDLDLSGLRAAVVKLHPKWIGPEGVNAVFAAMMEAGLNYNARGSNGKVVSFRRTWPTA</sequence>
<accession>A0A9Q2NFM9</accession>
<protein>
    <submittedName>
        <fullName evidence="4">FkbM family methyltransferase</fullName>
    </submittedName>
</protein>
<evidence type="ECO:0000313" key="5">
    <source>
        <dbReference type="Proteomes" id="UP000809337"/>
    </source>
</evidence>
<keyword evidence="2" id="KW-0949">S-adenosyl-L-methionine</keyword>